<dbReference type="RefSeq" id="WP_045669273.1">
    <property type="nucleotide sequence ID" value="NZ_CP011058.1"/>
</dbReference>
<keyword evidence="6" id="KW-0547">Nucleotide-binding</keyword>
<sequence>MSITLQDVEHVAGLARLDLSEEEKDIFTGQLNAILKYVEKLSELDTDGIEPTSHVLPIANVMREDEVKPSIDVEKALLNAPDDEDGQFKVPAVLD</sequence>
<dbReference type="GO" id="GO:0050566">
    <property type="term" value="F:asparaginyl-tRNA synthase (glutamine-hydrolyzing) activity"/>
    <property type="evidence" value="ECO:0007669"/>
    <property type="project" value="RHEA"/>
</dbReference>
<dbReference type="OrthoDB" id="9813938at2"/>
<comment type="similarity">
    <text evidence="1 6">Belongs to the GatC family.</text>
</comment>
<evidence type="ECO:0000256" key="1">
    <source>
        <dbReference type="ARBA" id="ARBA00010757"/>
    </source>
</evidence>
<evidence type="ECO:0000313" key="7">
    <source>
        <dbReference type="EMBL" id="AJY73838.1"/>
    </source>
</evidence>
<dbReference type="Proteomes" id="UP000032633">
    <property type="component" value="Chromosome"/>
</dbReference>
<keyword evidence="6" id="KW-0436">Ligase</keyword>
<dbReference type="AlphaFoldDB" id="A0A0D5NFZ8"/>
<evidence type="ECO:0000256" key="6">
    <source>
        <dbReference type="HAMAP-Rule" id="MF_00122"/>
    </source>
</evidence>
<comment type="catalytic activity">
    <reaction evidence="4 6">
        <text>L-aspartyl-tRNA(Asn) + L-glutamine + ATP + H2O = L-asparaginyl-tRNA(Asn) + L-glutamate + ADP + phosphate + 2 H(+)</text>
        <dbReference type="Rhea" id="RHEA:14513"/>
        <dbReference type="Rhea" id="RHEA-COMP:9674"/>
        <dbReference type="Rhea" id="RHEA-COMP:9677"/>
        <dbReference type="ChEBI" id="CHEBI:15377"/>
        <dbReference type="ChEBI" id="CHEBI:15378"/>
        <dbReference type="ChEBI" id="CHEBI:29985"/>
        <dbReference type="ChEBI" id="CHEBI:30616"/>
        <dbReference type="ChEBI" id="CHEBI:43474"/>
        <dbReference type="ChEBI" id="CHEBI:58359"/>
        <dbReference type="ChEBI" id="CHEBI:78515"/>
        <dbReference type="ChEBI" id="CHEBI:78516"/>
        <dbReference type="ChEBI" id="CHEBI:456216"/>
    </reaction>
</comment>
<dbReference type="PATRIC" id="fig|1126833.4.peg.737"/>
<comment type="subunit">
    <text evidence="2 6">Heterotrimer of A, B and C subunits.</text>
</comment>
<dbReference type="EC" id="6.3.5.-" evidence="6"/>
<dbReference type="PANTHER" id="PTHR15004:SF0">
    <property type="entry name" value="GLUTAMYL-TRNA(GLN) AMIDOTRANSFERASE SUBUNIT C, MITOCHONDRIAL"/>
    <property type="match status" value="1"/>
</dbReference>
<comment type="catalytic activity">
    <reaction evidence="5 6">
        <text>L-glutamyl-tRNA(Gln) + L-glutamine + ATP + H2O = L-glutaminyl-tRNA(Gln) + L-glutamate + ADP + phosphate + H(+)</text>
        <dbReference type="Rhea" id="RHEA:17521"/>
        <dbReference type="Rhea" id="RHEA-COMP:9681"/>
        <dbReference type="Rhea" id="RHEA-COMP:9684"/>
        <dbReference type="ChEBI" id="CHEBI:15377"/>
        <dbReference type="ChEBI" id="CHEBI:15378"/>
        <dbReference type="ChEBI" id="CHEBI:29985"/>
        <dbReference type="ChEBI" id="CHEBI:30616"/>
        <dbReference type="ChEBI" id="CHEBI:43474"/>
        <dbReference type="ChEBI" id="CHEBI:58359"/>
        <dbReference type="ChEBI" id="CHEBI:78520"/>
        <dbReference type="ChEBI" id="CHEBI:78521"/>
        <dbReference type="ChEBI" id="CHEBI:456216"/>
    </reaction>
</comment>
<protein>
    <recommendedName>
        <fullName evidence="6">Aspartyl/glutamyl-tRNA(Asn/Gln) amidotransferase subunit C</fullName>
        <shortName evidence="6">Asp/Glu-ADT subunit C</shortName>
        <ecNumber evidence="6">6.3.5.-</ecNumber>
    </recommendedName>
</protein>
<dbReference type="HAMAP" id="MF_00122">
    <property type="entry name" value="GatC"/>
    <property type="match status" value="1"/>
</dbReference>
<keyword evidence="8" id="KW-1185">Reference proteome</keyword>
<dbReference type="PANTHER" id="PTHR15004">
    <property type="entry name" value="GLUTAMYL-TRNA(GLN) AMIDOTRANSFERASE SUBUNIT C, MITOCHONDRIAL"/>
    <property type="match status" value="1"/>
</dbReference>
<dbReference type="GO" id="GO:0070681">
    <property type="term" value="P:glutaminyl-tRNAGln biosynthesis via transamidation"/>
    <property type="evidence" value="ECO:0007669"/>
    <property type="project" value="TreeGrafter"/>
</dbReference>
<keyword evidence="6" id="KW-0067">ATP-binding</keyword>
<evidence type="ECO:0000256" key="5">
    <source>
        <dbReference type="ARBA" id="ARBA00047913"/>
    </source>
</evidence>
<dbReference type="SUPFAM" id="SSF141000">
    <property type="entry name" value="Glu-tRNAGln amidotransferase C subunit"/>
    <property type="match status" value="1"/>
</dbReference>
<dbReference type="STRING" id="1126833.VN24_03420"/>
<dbReference type="InterPro" id="IPR003837">
    <property type="entry name" value="GatC"/>
</dbReference>
<dbReference type="GO" id="GO:0050567">
    <property type="term" value="F:glutaminyl-tRNA synthase (glutamine-hydrolyzing) activity"/>
    <property type="evidence" value="ECO:0007669"/>
    <property type="project" value="UniProtKB-UniRule"/>
</dbReference>
<reference evidence="8" key="2">
    <citation type="submission" date="2015-03" db="EMBL/GenBank/DDBJ databases">
        <title>Genome sequence of Paenibacillus beijingensis strain DSM 24997T.</title>
        <authorList>
            <person name="Kwak Y."/>
            <person name="Shin J.-H."/>
        </authorList>
    </citation>
    <scope>NUCLEOTIDE SEQUENCE [LARGE SCALE GENOMIC DNA]</scope>
    <source>
        <strain evidence="8">DSM 24997</strain>
    </source>
</reference>
<gene>
    <name evidence="6" type="primary">gatC</name>
    <name evidence="7" type="ORF">VN24_03420</name>
</gene>
<comment type="function">
    <text evidence="3 6">Allows the formation of correctly charged Asn-tRNA(Asn) or Gln-tRNA(Gln) through the transamidation of misacylated Asp-tRNA(Asn) or Glu-tRNA(Gln) in organisms which lack either or both of asparaginyl-tRNA or glutaminyl-tRNA synthetases. The reaction takes place in the presence of glutamine and ATP through an activated phospho-Asp-tRNA(Asn) or phospho-Glu-tRNA(Gln).</text>
</comment>
<evidence type="ECO:0000256" key="2">
    <source>
        <dbReference type="ARBA" id="ARBA00011123"/>
    </source>
</evidence>
<dbReference type="GO" id="GO:0006450">
    <property type="term" value="P:regulation of translational fidelity"/>
    <property type="evidence" value="ECO:0007669"/>
    <property type="project" value="InterPro"/>
</dbReference>
<evidence type="ECO:0000256" key="3">
    <source>
        <dbReference type="ARBA" id="ARBA00024799"/>
    </source>
</evidence>
<reference evidence="7 8" key="1">
    <citation type="journal article" date="2015" name="J. Biotechnol.">
        <title>Complete genome sequence of Paenibacillus beijingensis 7188(T) (=DSM 24997(T)), a novel rhizobacterium from jujube garden soil.</title>
        <authorList>
            <person name="Kwak Y."/>
            <person name="Shin J.H."/>
        </authorList>
    </citation>
    <scope>NUCLEOTIDE SEQUENCE [LARGE SCALE GENOMIC DNA]</scope>
    <source>
        <strain evidence="7 8">DSM 24997</strain>
    </source>
</reference>
<name>A0A0D5NFZ8_9BACL</name>
<dbReference type="InterPro" id="IPR036113">
    <property type="entry name" value="Asp/Glu-ADT_sf_sub_c"/>
</dbReference>
<dbReference type="Pfam" id="PF02686">
    <property type="entry name" value="GatC"/>
    <property type="match status" value="1"/>
</dbReference>
<evidence type="ECO:0000313" key="8">
    <source>
        <dbReference type="Proteomes" id="UP000032633"/>
    </source>
</evidence>
<dbReference type="GO" id="GO:0005524">
    <property type="term" value="F:ATP binding"/>
    <property type="evidence" value="ECO:0007669"/>
    <property type="project" value="UniProtKB-KW"/>
</dbReference>
<dbReference type="NCBIfam" id="TIGR00135">
    <property type="entry name" value="gatC"/>
    <property type="match status" value="1"/>
</dbReference>
<dbReference type="GO" id="GO:0006412">
    <property type="term" value="P:translation"/>
    <property type="evidence" value="ECO:0007669"/>
    <property type="project" value="UniProtKB-UniRule"/>
</dbReference>
<organism evidence="7 8">
    <name type="scientific">Paenibacillus beijingensis</name>
    <dbReference type="NCBI Taxonomy" id="1126833"/>
    <lineage>
        <taxon>Bacteria</taxon>
        <taxon>Bacillati</taxon>
        <taxon>Bacillota</taxon>
        <taxon>Bacilli</taxon>
        <taxon>Bacillales</taxon>
        <taxon>Paenibacillaceae</taxon>
        <taxon>Paenibacillus</taxon>
    </lineage>
</organism>
<dbReference type="EMBL" id="CP011058">
    <property type="protein sequence ID" value="AJY73838.1"/>
    <property type="molecule type" value="Genomic_DNA"/>
</dbReference>
<keyword evidence="7" id="KW-0808">Transferase</keyword>
<dbReference type="GO" id="GO:0016740">
    <property type="term" value="F:transferase activity"/>
    <property type="evidence" value="ECO:0007669"/>
    <property type="project" value="UniProtKB-KW"/>
</dbReference>
<dbReference type="Gene3D" id="1.10.20.60">
    <property type="entry name" value="Glu-tRNAGln amidotransferase C subunit, N-terminal domain"/>
    <property type="match status" value="1"/>
</dbReference>
<dbReference type="KEGG" id="pbj:VN24_03420"/>
<proteinExistence type="inferred from homology"/>
<accession>A0A0D5NFZ8</accession>
<evidence type="ECO:0000256" key="4">
    <source>
        <dbReference type="ARBA" id="ARBA00047380"/>
    </source>
</evidence>
<keyword evidence="6" id="KW-0648">Protein biosynthesis</keyword>
<dbReference type="HOGENOM" id="CLU_105899_1_2_9"/>